<dbReference type="GO" id="GO:0042025">
    <property type="term" value="C:host cell nucleus"/>
    <property type="evidence" value="ECO:0007669"/>
    <property type="project" value="UniProtKB-SubCell"/>
</dbReference>
<evidence type="ECO:0000256" key="8">
    <source>
        <dbReference type="RuleBase" id="RU364029"/>
    </source>
</evidence>
<dbReference type="KEGG" id="vg:40524702"/>
<dbReference type="GO" id="GO:0019031">
    <property type="term" value="C:viral envelope"/>
    <property type="evidence" value="ECO:0007669"/>
    <property type="project" value="InterPro"/>
</dbReference>
<keyword evidence="4" id="KW-0479">Metal-binding</keyword>
<feature type="region of interest" description="Disordered" evidence="9">
    <location>
        <begin position="1"/>
        <end position="21"/>
    </location>
</feature>
<evidence type="ECO:0000256" key="3">
    <source>
        <dbReference type="ARBA" id="ARBA00022562"/>
    </source>
</evidence>
<dbReference type="RefSeq" id="YP_009664647.1">
    <property type="nucleotide sequence ID" value="NC_043054.1"/>
</dbReference>
<feature type="region of interest" description="Disordered" evidence="9">
    <location>
        <begin position="311"/>
        <end position="337"/>
    </location>
</feature>
<dbReference type="Proteomes" id="UP000232851">
    <property type="component" value="Segment"/>
</dbReference>
<feature type="compositionally biased region" description="Low complexity" evidence="9">
    <location>
        <begin position="243"/>
        <end position="256"/>
    </location>
</feature>
<evidence type="ECO:0000313" key="10">
    <source>
        <dbReference type="EMBL" id="APO15883.1"/>
    </source>
</evidence>
<proteinExistence type="inferred from homology"/>
<evidence type="ECO:0000256" key="4">
    <source>
        <dbReference type="ARBA" id="ARBA00022723"/>
    </source>
</evidence>
<gene>
    <name evidence="10" type="primary">UL32</name>
</gene>
<dbReference type="GO" id="GO:0030430">
    <property type="term" value="C:host cell cytoplasm"/>
    <property type="evidence" value="ECO:0007669"/>
    <property type="project" value="UniProtKB-SubCell"/>
</dbReference>
<protein>
    <recommendedName>
        <fullName evidence="8">Packaging protein UL32</fullName>
    </recommendedName>
</protein>
<evidence type="ECO:0000256" key="5">
    <source>
        <dbReference type="ARBA" id="ARBA00022771"/>
    </source>
</evidence>
<dbReference type="InterPro" id="IPR002597">
    <property type="entry name" value="Herpes_env"/>
</dbReference>
<comment type="function">
    <text evidence="1 8">Plays a role in efficient localization of neo-synthesized capsids to nuclear replication compartments, thereby controlling cleavage and packaging of virus genomic DNA.</text>
</comment>
<dbReference type="GO" id="GO:0008270">
    <property type="term" value="F:zinc ion binding"/>
    <property type="evidence" value="ECO:0007669"/>
    <property type="project" value="UniProtKB-KW"/>
</dbReference>
<dbReference type="PROSITE" id="PS51988">
    <property type="entry name" value="HERPESVIRUS_UL32"/>
    <property type="match status" value="1"/>
</dbReference>
<reference evidence="10 11" key="1">
    <citation type="journal article" date="2017" name="Arch. Virol.">
        <title>Genome sequence of bubaline alphaherpesvirus 1 (BuHV1) isolated in Australia in 1972.</title>
        <authorList>
            <person name="Scheffer C.M."/>
            <person name="Varela A.P."/>
            <person name="Cibulski S.P."/>
            <person name="Schmidt C."/>
            <person name="Campos F.S."/>
            <person name="Paim W.P."/>
            <person name="Dos Santos R.N."/>
            <person name="Teixeira T.F."/>
            <person name="Loiko M.R."/>
            <person name="Tochetto C."/>
            <person name="Dos Santos H.F."/>
            <person name="de Lima D.A."/>
            <person name="Cerva C."/>
            <person name="Mayer F.Q."/>
            <person name="Petzhold S.A."/>
            <person name="Franco A.C."/>
            <person name="George T.S."/>
            <person name="Spilki F.R."/>
            <person name="Roehe P.M."/>
        </authorList>
    </citation>
    <scope>NUCLEOTIDE SEQUENCE [LARGE SCALE GENOMIC DNA]</scope>
    <source>
        <strain evidence="11">b6</strain>
    </source>
</reference>
<sequence length="602" mass="62778">MSSRSRMFARADDGAGGGEGARSWAEGAFGAPYVAFDPALLKANGQLLEELVFAAHLMEVPGPRDDADAEGDADADGEGGGAADVAPFVEEAAAALAIDRPCAVCRTIDAYRREFGLAPPWVADYAMLCAKSLAAPPCAVAIVVAAFEFVYLMDRHFLAAHRATLVGAFATRALTLVDVHKHFFLHVCFRTDGGVPGGGGSGAPGAAGGPRRAAEKVRYSNYSFLIQSATRALLASTADRPEAAPADGAGPRAPRPQSLATALLSWKECARLVDCSAAPPGGCGGGGGARAARRPGGTCCDAARARAAEYEARAAADDDEEEEAPADAPSAAAPAQTPADRWAYADLALLLLAGVATRGDGEVAERAIASRRAAVDRYWAARAGFLAANTAPRFARFAAGDARPGTALGPVLATALKHIAGRGRTTGECVLCNLLLTPAHWRALRALRADVVAHSANNAGLFDCILPVLEARAGAPVEGDGGRFFAALALLEPEAVYKHLFCDPMCAACELQTDPEVLFAFSGDDARDADELDLYKARVASENSFEGRVCAGLWALAYAFKTYQLFPPKPTACAAFVRDAGQLLRRHGVALVSLEHTLCHYV</sequence>
<dbReference type="GeneID" id="40524702"/>
<evidence type="ECO:0000256" key="7">
    <source>
        <dbReference type="ARBA" id="ARBA00023200"/>
    </source>
</evidence>
<evidence type="ECO:0000256" key="9">
    <source>
        <dbReference type="SAM" id="MobiDB-lite"/>
    </source>
</evidence>
<dbReference type="EMBL" id="KU936049">
    <property type="protein sequence ID" value="APO15883.1"/>
    <property type="molecule type" value="Genomic_DNA"/>
</dbReference>
<comment type="subcellular location">
    <subcellularLocation>
        <location evidence="8">Host cytoplasm</location>
    </subcellularLocation>
    <subcellularLocation>
        <location evidence="8">Host nucleus</location>
    </subcellularLocation>
</comment>
<feature type="region of interest" description="Disordered" evidence="9">
    <location>
        <begin position="238"/>
        <end position="257"/>
    </location>
</feature>
<keyword evidence="3 8" id="KW-1048">Host nucleus</keyword>
<evidence type="ECO:0000256" key="6">
    <source>
        <dbReference type="ARBA" id="ARBA00022833"/>
    </source>
</evidence>
<dbReference type="Pfam" id="PF01673">
    <property type="entry name" value="Herpes_env"/>
    <property type="match status" value="1"/>
</dbReference>
<comment type="similarity">
    <text evidence="2 8">Belongs to the herpesviridae UL32 protein family.</text>
</comment>
<name>A0A1L5JKG4_9ALPH</name>
<feature type="compositionally biased region" description="Low complexity" evidence="9">
    <location>
        <begin position="326"/>
        <end position="337"/>
    </location>
</feature>
<keyword evidence="7 8" id="KW-1035">Host cytoplasm</keyword>
<keyword evidence="11" id="KW-1185">Reference proteome</keyword>
<keyword evidence="6" id="KW-0862">Zinc</keyword>
<accession>A0A1L5JKG4</accession>
<evidence type="ECO:0000256" key="1">
    <source>
        <dbReference type="ARBA" id="ARBA00002104"/>
    </source>
</evidence>
<organism evidence="10 11">
    <name type="scientific">Bubaline alphaherpesvirus 1</name>
    <dbReference type="NCBI Taxonomy" id="202910"/>
    <lineage>
        <taxon>Viruses</taxon>
        <taxon>Duplodnaviria</taxon>
        <taxon>Heunggongvirae</taxon>
        <taxon>Peploviricota</taxon>
        <taxon>Herviviricetes</taxon>
        <taxon>Herpesvirales</taxon>
        <taxon>Orthoherpesviridae</taxon>
        <taxon>Alphaherpesvirinae</taxon>
        <taxon>Varicellovirus</taxon>
        <taxon>Varicellovirus bubalinealpha1</taxon>
    </lineage>
</organism>
<evidence type="ECO:0000256" key="2">
    <source>
        <dbReference type="ARBA" id="ARBA00005235"/>
    </source>
</evidence>
<evidence type="ECO:0000313" key="11">
    <source>
        <dbReference type="Proteomes" id="UP000232851"/>
    </source>
</evidence>
<keyword evidence="5" id="KW-0863">Zinc-finger</keyword>